<name>A0ABW4U3K8_9HYPH</name>
<reference evidence="2" key="1">
    <citation type="journal article" date="2019" name="Int. J. Syst. Evol. Microbiol.">
        <title>The Global Catalogue of Microorganisms (GCM) 10K type strain sequencing project: providing services to taxonomists for standard genome sequencing and annotation.</title>
        <authorList>
            <consortium name="The Broad Institute Genomics Platform"/>
            <consortium name="The Broad Institute Genome Sequencing Center for Infectious Disease"/>
            <person name="Wu L."/>
            <person name="Ma J."/>
        </authorList>
    </citation>
    <scope>NUCLEOTIDE SEQUENCE [LARGE SCALE GENOMIC DNA]</scope>
    <source>
        <strain evidence="2">CGMCC 1.16225</strain>
    </source>
</reference>
<comment type="caution">
    <text evidence="1">The sequence shown here is derived from an EMBL/GenBank/DDBJ whole genome shotgun (WGS) entry which is preliminary data.</text>
</comment>
<keyword evidence="2" id="KW-1185">Reference proteome</keyword>
<evidence type="ECO:0000313" key="2">
    <source>
        <dbReference type="Proteomes" id="UP001597405"/>
    </source>
</evidence>
<dbReference type="Proteomes" id="UP001597405">
    <property type="component" value="Unassembled WGS sequence"/>
</dbReference>
<organism evidence="1 2">
    <name type="scientific">Mesorhizobium newzealandense</name>
    <dbReference type="NCBI Taxonomy" id="1300302"/>
    <lineage>
        <taxon>Bacteria</taxon>
        <taxon>Pseudomonadati</taxon>
        <taxon>Pseudomonadota</taxon>
        <taxon>Alphaproteobacteria</taxon>
        <taxon>Hyphomicrobiales</taxon>
        <taxon>Phyllobacteriaceae</taxon>
        <taxon>Mesorhizobium</taxon>
    </lineage>
</organism>
<protein>
    <submittedName>
        <fullName evidence="1">DUF1850 domain-containing protein</fullName>
    </submittedName>
</protein>
<dbReference type="EMBL" id="JBHUGZ010000002">
    <property type="protein sequence ID" value="MFD1981950.1"/>
    <property type="molecule type" value="Genomic_DNA"/>
</dbReference>
<dbReference type="RefSeq" id="WP_379094082.1">
    <property type="nucleotide sequence ID" value="NZ_JBHUGZ010000002.1"/>
</dbReference>
<sequence length="127" mass="13454">MSLCILAAGKTVTLSVAAFTLSWTHSVERTRWEEDWKVMPSGLQVVEARIKGSGAGMEPPEGAVLKDGWWLYAPKVGQQPHLVLAASGATGDGWTLCTVQGCRELDNAAGGTIVLEPCESTGSSQPR</sequence>
<dbReference type="Pfam" id="PF08905">
    <property type="entry name" value="DUF1850"/>
    <property type="match status" value="1"/>
</dbReference>
<gene>
    <name evidence="1" type="ORF">ACFSOZ_04510</name>
</gene>
<accession>A0ABW4U3K8</accession>
<evidence type="ECO:0000313" key="1">
    <source>
        <dbReference type="EMBL" id="MFD1981950.1"/>
    </source>
</evidence>
<dbReference type="InterPro" id="IPR015001">
    <property type="entry name" value="DUF1850"/>
</dbReference>
<proteinExistence type="predicted"/>